<dbReference type="WBParaSite" id="maker-uti_cns_0008936-snap-gene-0.4-mRNA-1">
    <property type="protein sequence ID" value="maker-uti_cns_0008936-snap-gene-0.4-mRNA-1"/>
    <property type="gene ID" value="maker-uti_cns_0008936-snap-gene-0.4"/>
</dbReference>
<keyword evidence="4" id="KW-0732">Signal</keyword>
<organism evidence="6 9">
    <name type="scientific">Macrostomum lignano</name>
    <dbReference type="NCBI Taxonomy" id="282301"/>
    <lineage>
        <taxon>Eukaryota</taxon>
        <taxon>Metazoa</taxon>
        <taxon>Spiralia</taxon>
        <taxon>Lophotrochozoa</taxon>
        <taxon>Platyhelminthes</taxon>
        <taxon>Rhabditophora</taxon>
        <taxon>Macrostomorpha</taxon>
        <taxon>Macrostomida</taxon>
        <taxon>Macrostomidae</taxon>
        <taxon>Macrostomum</taxon>
    </lineage>
</organism>
<evidence type="ECO:0000313" key="8">
    <source>
        <dbReference type="WBParaSite" id="maker-uti_cns_0003717-snap-gene-0.5-mRNA-1"/>
    </source>
</evidence>
<dbReference type="PRINTS" id="PR00153">
    <property type="entry name" value="CSAPPISMRASE"/>
</dbReference>
<dbReference type="GO" id="GO:0016018">
    <property type="term" value="F:cyclosporin A binding"/>
    <property type="evidence" value="ECO:0007669"/>
    <property type="project" value="TreeGrafter"/>
</dbReference>
<dbReference type="Pfam" id="PF00160">
    <property type="entry name" value="Pro_isomerase"/>
    <property type="match status" value="1"/>
</dbReference>
<dbReference type="PANTHER" id="PTHR11071:SF547">
    <property type="entry name" value="PEPTIDYL-PROLYL CIS-TRANS ISOMERASE"/>
    <property type="match status" value="1"/>
</dbReference>
<dbReference type="EC" id="5.2.1.8" evidence="4"/>
<dbReference type="PROSITE" id="PS50072">
    <property type="entry name" value="CSA_PPIASE_2"/>
    <property type="match status" value="1"/>
</dbReference>
<dbReference type="InterPro" id="IPR029000">
    <property type="entry name" value="Cyclophilin-like_dom_sf"/>
</dbReference>
<name>A0A1I8HZ02_9PLAT</name>
<dbReference type="WBParaSite" id="maker-uti_cns_0000322-snap-gene-2.5-mRNA-1">
    <property type="protein sequence ID" value="maker-uti_cns_0000322-snap-gene-2.5-mRNA-1"/>
    <property type="gene ID" value="maker-uti_cns_0000322-snap-gene-2.5"/>
</dbReference>
<dbReference type="WBParaSite" id="maker-uti_cns_0003717-snap-gene-0.5-mRNA-1">
    <property type="protein sequence ID" value="maker-uti_cns_0003717-snap-gene-0.5-mRNA-1"/>
    <property type="gene ID" value="maker-uti_cns_0003717-snap-gene-0.5"/>
</dbReference>
<evidence type="ECO:0000256" key="4">
    <source>
        <dbReference type="RuleBase" id="RU363019"/>
    </source>
</evidence>
<sequence length="228" mass="25309">MKLQLALSVFCCACLWAASQASAMNSNYTVTEEVWFEVRVKDMDGPGEDFTGKFTVAVFGEAAPMTTMNFVSLARGYKFRGENLHYKNTPVHRVVPDFVVQMGDITTGDGTGGTSIYGPRFNDEPFILSHRSPGWIAMANHGPDTNGSQFYILLTKARWLDNKHVVFGKVIKGFDVVKTVGEVPSDPDTAVPRKRIMIEDCGVVGIKERYELKPSELDSTDDVKRTEL</sequence>
<feature type="domain" description="PPIase cyclophilin-type" evidence="5">
    <location>
        <begin position="52"/>
        <end position="203"/>
    </location>
</feature>
<dbReference type="AlphaFoldDB" id="A0A1I8HZ02"/>
<keyword evidence="2 4" id="KW-0697">Rotamase</keyword>
<accession>A0A1I8HZ02</accession>
<evidence type="ECO:0000313" key="6">
    <source>
        <dbReference type="Proteomes" id="UP000095280"/>
    </source>
</evidence>
<evidence type="ECO:0000256" key="1">
    <source>
        <dbReference type="ARBA" id="ARBA00000971"/>
    </source>
</evidence>
<dbReference type="OrthoDB" id="193499at2759"/>
<dbReference type="InterPro" id="IPR002130">
    <property type="entry name" value="Cyclophilin-type_PPIase_dom"/>
</dbReference>
<dbReference type="GO" id="GO:0006457">
    <property type="term" value="P:protein folding"/>
    <property type="evidence" value="ECO:0007669"/>
    <property type="project" value="TreeGrafter"/>
</dbReference>
<dbReference type="Gene3D" id="2.40.100.10">
    <property type="entry name" value="Cyclophilin-like"/>
    <property type="match status" value="1"/>
</dbReference>
<dbReference type="SUPFAM" id="SSF50891">
    <property type="entry name" value="Cyclophilin-like"/>
    <property type="match status" value="1"/>
</dbReference>
<evidence type="ECO:0000256" key="3">
    <source>
        <dbReference type="ARBA" id="ARBA00023235"/>
    </source>
</evidence>
<protein>
    <recommendedName>
        <fullName evidence="4">Peptidyl-prolyl cis-trans isomerase</fullName>
        <shortName evidence="4">PPIase</shortName>
        <ecNumber evidence="4">5.2.1.8</ecNumber>
    </recommendedName>
</protein>
<evidence type="ECO:0000313" key="9">
    <source>
        <dbReference type="WBParaSite" id="maker-uti_cns_0008936-snap-gene-0.4-mRNA-1"/>
    </source>
</evidence>
<feature type="signal peptide" evidence="4">
    <location>
        <begin position="1"/>
        <end position="23"/>
    </location>
</feature>
<dbReference type="STRING" id="282301.A0A1I8HZ02"/>
<dbReference type="FunFam" id="2.40.100.10:FF:000025">
    <property type="entry name" value="Peptidyl-prolyl cis-trans isomerase CYP19-2"/>
    <property type="match status" value="1"/>
</dbReference>
<keyword evidence="6" id="KW-1185">Reference proteome</keyword>
<keyword evidence="3 4" id="KW-0413">Isomerase</keyword>
<dbReference type="Proteomes" id="UP000095280">
    <property type="component" value="Unplaced"/>
</dbReference>
<evidence type="ECO:0000256" key="2">
    <source>
        <dbReference type="ARBA" id="ARBA00023110"/>
    </source>
</evidence>
<comment type="function">
    <text evidence="4">PPIases accelerate the folding of proteins. It catalyzes the cis-trans isomerization of proline imidic peptide bonds in oligopeptides.</text>
</comment>
<comment type="similarity">
    <text evidence="4">Belongs to the cyclophilin-type PPIase family.</text>
</comment>
<proteinExistence type="inferred from homology"/>
<reference evidence="7 8" key="1">
    <citation type="submission" date="2016-11" db="UniProtKB">
        <authorList>
            <consortium name="WormBaseParasite"/>
        </authorList>
    </citation>
    <scope>IDENTIFICATION</scope>
</reference>
<comment type="catalytic activity">
    <reaction evidence="1 4">
        <text>[protein]-peptidylproline (omega=180) = [protein]-peptidylproline (omega=0)</text>
        <dbReference type="Rhea" id="RHEA:16237"/>
        <dbReference type="Rhea" id="RHEA-COMP:10747"/>
        <dbReference type="Rhea" id="RHEA-COMP:10748"/>
        <dbReference type="ChEBI" id="CHEBI:83833"/>
        <dbReference type="ChEBI" id="CHEBI:83834"/>
        <dbReference type="EC" id="5.2.1.8"/>
    </reaction>
</comment>
<evidence type="ECO:0000259" key="5">
    <source>
        <dbReference type="PROSITE" id="PS50072"/>
    </source>
</evidence>
<dbReference type="PANTHER" id="PTHR11071">
    <property type="entry name" value="PEPTIDYL-PROLYL CIS-TRANS ISOMERASE"/>
    <property type="match status" value="1"/>
</dbReference>
<dbReference type="GO" id="GO:0003755">
    <property type="term" value="F:peptidyl-prolyl cis-trans isomerase activity"/>
    <property type="evidence" value="ECO:0007669"/>
    <property type="project" value="UniProtKB-UniRule"/>
</dbReference>
<evidence type="ECO:0000313" key="7">
    <source>
        <dbReference type="WBParaSite" id="maker-uti_cns_0000322-snap-gene-2.5-mRNA-1"/>
    </source>
</evidence>
<dbReference type="GO" id="GO:0005737">
    <property type="term" value="C:cytoplasm"/>
    <property type="evidence" value="ECO:0007669"/>
    <property type="project" value="TreeGrafter"/>
</dbReference>
<feature type="chain" id="PRO_5011325587" description="Peptidyl-prolyl cis-trans isomerase" evidence="4">
    <location>
        <begin position="24"/>
        <end position="228"/>
    </location>
</feature>